<name>A0A937CRX6_9BURK</name>
<accession>A0A937CRX6</accession>
<evidence type="ECO:0000313" key="3">
    <source>
        <dbReference type="EMBL" id="MBL0390526.1"/>
    </source>
</evidence>
<evidence type="ECO:0000259" key="2">
    <source>
        <dbReference type="Pfam" id="PF06791"/>
    </source>
</evidence>
<feature type="coiled-coil region" evidence="1">
    <location>
        <begin position="339"/>
        <end position="370"/>
    </location>
</feature>
<sequence>MAGTAQSAKQLQFALRGVPAQMTDIATSLASGQRPLQVLLQQGGQLKDMFGGIGPAARALGGYIVGLVNPLTIGAAAIAGIAFAAHAGSEELRSFQNAATLSGNAIGVSASRFGELRDSLASVAGTKGKAAEVLAEIAKNGQLAGQNISAIAEAAVLMEKATGQAVSKTLADFVKLQDEPAKAAAELNKQYNFLSTAIYAQIKALEEQGEKQKAADLATKQLADTTKDRSKAIVENVGYIEAAWKGVLGVLKEVGDKTLEIGRQQSTAQELAGVQAELKSVRGQDPNRRFRLPWQKSEQELAADERRLLRMLEIQNGSAAAAEQAAAATRAGIAAYDAASKTSEQYADKQAKLNKALKEYRDSLAELRKTPADERTAAIRAQLDPKTIARTEAGIRKSFAPETTGQSEVAGIRARVESEQRELKRLQDQIASGNFSDRKLSAGEELVIKIQEELKTSITGVARAEKERALAAAQSLAVVQRQREAQEEQNKAYKDALATITKHADAVGQQADAIRQQAIGQEAANAQFGKSKTAVEESTLALLKLQLAEADSSDTFDPRYVAGLRAKTEAQERFVAALQKAEFLQKSRSLDEAGRVAAEETQTLQLEVSLLGRTQQEREKIIAQRRVEVALAKELAEIERLNLGTGPEADAKRRELQDKARSNARVQAANAEQKTILDEWQRTTDSINQSLTDALLRGFESGKDFAQNLRDTLKNMFATLVLKPVIQAVLQPVAGQLASFGQQGFGSLFGQPGNLMGPPSPFGGSMSIPGLGTIAGSQLGFLGTIAAGGAMVGSTIGQMMGLKGDQMKVASAGGALFGGIPGAIFGKLVSPGGGPKTESGFGVGMPTRGDPTAARTIVEATQATYKAIAGQLAKDLQLGVFSAADPQGTAQTQLAFDAFLNGQKISSRGDRLGGTENVGRSEAELTAAVTDEANRVILKALEETGLPDKIGAYLRQLGDVDALSGGALDAAVQKLKKAMTERQTLEAQLFDLTHTDLEQVAAARAKEREAIDDTNRALYDHIAALSDLKATEAAARGALMAAYERESDALRGVVERHTNYAQQLRQVRDSLADEAPASRSTRTARANSVFSGTLSSAVAGNEQALQALGASGKALIDAARESARTPAEVAAAVARVQAGLTTAASSAEGRATTAQQQLDAMTQQLTALGLLNTTVISVGDALTAFLNAQTAIQQETLRYTAQIAAEQASADEVARQAAAAAAAAAAAVVAPAVAAATTAQNTYIDWSAEFRGSGAATGGWRGAGPVLVGELGQEVVDFETPGRVYTNEQTRGMFASNAALEPLLRDIKAELRGLRDETRVGDVAAVTNLQKIEARLKKFDIDGMPAVRA</sequence>
<feature type="domain" description="Bacteriophage tail tape measure N-terminal" evidence="2">
    <location>
        <begin position="2"/>
        <end position="203"/>
    </location>
</feature>
<dbReference type="EMBL" id="JAEQNE010000001">
    <property type="protein sequence ID" value="MBL0390526.1"/>
    <property type="molecule type" value="Genomic_DNA"/>
</dbReference>
<proteinExistence type="predicted"/>
<dbReference type="InterPro" id="IPR009628">
    <property type="entry name" value="Phage_tape_measure_N"/>
</dbReference>
<dbReference type="RefSeq" id="WP_201673121.1">
    <property type="nucleotide sequence ID" value="NZ_JAEQNE010000001.1"/>
</dbReference>
<protein>
    <submittedName>
        <fullName evidence="3">Phage tail length tape measure family protein</fullName>
    </submittedName>
</protein>
<comment type="caution">
    <text evidence="3">The sequence shown here is derived from an EMBL/GenBank/DDBJ whole genome shotgun (WGS) entry which is preliminary data.</text>
</comment>
<keyword evidence="1" id="KW-0175">Coiled coil</keyword>
<evidence type="ECO:0000256" key="1">
    <source>
        <dbReference type="SAM" id="Coils"/>
    </source>
</evidence>
<organism evidence="3 4">
    <name type="scientific">Ramlibacter monticola</name>
    <dbReference type="NCBI Taxonomy" id="1926872"/>
    <lineage>
        <taxon>Bacteria</taxon>
        <taxon>Pseudomonadati</taxon>
        <taxon>Pseudomonadota</taxon>
        <taxon>Betaproteobacteria</taxon>
        <taxon>Burkholderiales</taxon>
        <taxon>Comamonadaceae</taxon>
        <taxon>Ramlibacter</taxon>
    </lineage>
</organism>
<dbReference type="Proteomes" id="UP000599109">
    <property type="component" value="Unassembled WGS sequence"/>
</dbReference>
<gene>
    <name evidence="3" type="ORF">JJ685_05160</name>
</gene>
<dbReference type="Pfam" id="PF06791">
    <property type="entry name" value="TMP_2"/>
    <property type="match status" value="1"/>
</dbReference>
<evidence type="ECO:0000313" key="4">
    <source>
        <dbReference type="Proteomes" id="UP000599109"/>
    </source>
</evidence>
<reference evidence="3 4" key="1">
    <citation type="journal article" date="2017" name="Int. J. Syst. Evol. Microbiol.">
        <title>Ramlibacter monticola sp. nov., isolated from forest soil.</title>
        <authorList>
            <person name="Chaudhary D.K."/>
            <person name="Kim J."/>
        </authorList>
    </citation>
    <scope>NUCLEOTIDE SEQUENCE [LARGE SCALE GENOMIC DNA]</scope>
    <source>
        <strain evidence="3 4">KACC 19175</strain>
    </source>
</reference>
<keyword evidence="4" id="KW-1185">Reference proteome</keyword>